<keyword evidence="2" id="KW-0472">Membrane</keyword>
<dbReference type="AlphaFoldDB" id="A0A517PBX4"/>
<organism evidence="4 5">
    <name type="scientific">Alienimonas californiensis</name>
    <dbReference type="NCBI Taxonomy" id="2527989"/>
    <lineage>
        <taxon>Bacteria</taxon>
        <taxon>Pseudomonadati</taxon>
        <taxon>Planctomycetota</taxon>
        <taxon>Planctomycetia</taxon>
        <taxon>Planctomycetales</taxon>
        <taxon>Planctomycetaceae</taxon>
        <taxon>Alienimonas</taxon>
    </lineage>
</organism>
<keyword evidence="2" id="KW-0812">Transmembrane</keyword>
<reference evidence="4 5" key="1">
    <citation type="submission" date="2019-02" db="EMBL/GenBank/DDBJ databases">
        <title>Deep-cultivation of Planctomycetes and their phenomic and genomic characterization uncovers novel biology.</title>
        <authorList>
            <person name="Wiegand S."/>
            <person name="Jogler M."/>
            <person name="Boedeker C."/>
            <person name="Pinto D."/>
            <person name="Vollmers J."/>
            <person name="Rivas-Marin E."/>
            <person name="Kohn T."/>
            <person name="Peeters S.H."/>
            <person name="Heuer A."/>
            <person name="Rast P."/>
            <person name="Oberbeckmann S."/>
            <person name="Bunk B."/>
            <person name="Jeske O."/>
            <person name="Meyerdierks A."/>
            <person name="Storesund J.E."/>
            <person name="Kallscheuer N."/>
            <person name="Luecker S."/>
            <person name="Lage O.M."/>
            <person name="Pohl T."/>
            <person name="Merkel B.J."/>
            <person name="Hornburger P."/>
            <person name="Mueller R.-W."/>
            <person name="Bruemmer F."/>
            <person name="Labrenz M."/>
            <person name="Spormann A.M."/>
            <person name="Op den Camp H."/>
            <person name="Overmann J."/>
            <person name="Amann R."/>
            <person name="Jetten M.S.M."/>
            <person name="Mascher T."/>
            <person name="Medema M.H."/>
            <person name="Devos D.P."/>
            <person name="Kaster A.-K."/>
            <person name="Ovreas L."/>
            <person name="Rohde M."/>
            <person name="Galperin M.Y."/>
            <person name="Jogler C."/>
        </authorList>
    </citation>
    <scope>NUCLEOTIDE SEQUENCE [LARGE SCALE GENOMIC DNA]</scope>
    <source>
        <strain evidence="4 5">CA12</strain>
    </source>
</reference>
<dbReference type="EMBL" id="CP036265">
    <property type="protein sequence ID" value="QDT16866.1"/>
    <property type="molecule type" value="Genomic_DNA"/>
</dbReference>
<protein>
    <submittedName>
        <fullName evidence="4">O-acetyltransferase OatA</fullName>
        <ecNumber evidence="4">2.3.1.-</ecNumber>
    </submittedName>
</protein>
<dbReference type="GO" id="GO:0016747">
    <property type="term" value="F:acyltransferase activity, transferring groups other than amino-acyl groups"/>
    <property type="evidence" value="ECO:0007669"/>
    <property type="project" value="InterPro"/>
</dbReference>
<evidence type="ECO:0000256" key="2">
    <source>
        <dbReference type="SAM" id="Phobius"/>
    </source>
</evidence>
<dbReference type="GO" id="GO:0016020">
    <property type="term" value="C:membrane"/>
    <property type="evidence" value="ECO:0007669"/>
    <property type="project" value="TreeGrafter"/>
</dbReference>
<dbReference type="Pfam" id="PF01757">
    <property type="entry name" value="Acyl_transf_3"/>
    <property type="match status" value="1"/>
</dbReference>
<dbReference type="KEGG" id="acaf:CA12_29740"/>
<evidence type="ECO:0000259" key="3">
    <source>
        <dbReference type="Pfam" id="PF01757"/>
    </source>
</evidence>
<evidence type="ECO:0000256" key="1">
    <source>
        <dbReference type="SAM" id="MobiDB-lite"/>
    </source>
</evidence>
<dbReference type="InterPro" id="IPR002656">
    <property type="entry name" value="Acyl_transf_3_dom"/>
</dbReference>
<feature type="transmembrane region" description="Helical" evidence="2">
    <location>
        <begin position="305"/>
        <end position="324"/>
    </location>
</feature>
<evidence type="ECO:0000313" key="4">
    <source>
        <dbReference type="EMBL" id="QDT16866.1"/>
    </source>
</evidence>
<feature type="transmembrane region" description="Helical" evidence="2">
    <location>
        <begin position="344"/>
        <end position="367"/>
    </location>
</feature>
<dbReference type="RefSeq" id="WP_145359789.1">
    <property type="nucleotide sequence ID" value="NZ_CP036265.1"/>
</dbReference>
<dbReference type="OrthoDB" id="9796461at2"/>
<keyword evidence="5" id="KW-1185">Reference proteome</keyword>
<dbReference type="InterPro" id="IPR050879">
    <property type="entry name" value="Acyltransferase_3"/>
</dbReference>
<keyword evidence="4" id="KW-0808">Transferase</keyword>
<keyword evidence="2" id="KW-1133">Transmembrane helix</keyword>
<feature type="transmembrane region" description="Helical" evidence="2">
    <location>
        <begin position="249"/>
        <end position="268"/>
    </location>
</feature>
<dbReference type="GO" id="GO:0009103">
    <property type="term" value="P:lipopolysaccharide biosynthetic process"/>
    <property type="evidence" value="ECO:0007669"/>
    <property type="project" value="TreeGrafter"/>
</dbReference>
<gene>
    <name evidence="4" type="primary">oatA_3</name>
    <name evidence="4" type="ORF">CA12_29740</name>
</gene>
<dbReference type="EC" id="2.3.1.-" evidence="4"/>
<dbReference type="Proteomes" id="UP000318741">
    <property type="component" value="Chromosome"/>
</dbReference>
<proteinExistence type="predicted"/>
<evidence type="ECO:0000313" key="5">
    <source>
        <dbReference type="Proteomes" id="UP000318741"/>
    </source>
</evidence>
<feature type="transmembrane region" description="Helical" evidence="2">
    <location>
        <begin position="274"/>
        <end position="293"/>
    </location>
</feature>
<sequence>MASRTADTSPEPAGSTLWTSPAAGHVPELDGIRGFAVLMVLIWHLWNCQIPATAGLLATLEIPSQLFWSGVDLFFVLSGFLIGGILLDHAEKRGFYTAFYMRRAARILPVYVVLLAAYFLGRALLDPERFGYLFHNPLPDWGYLTFTQNLLMARDGSFGPHFLGVTWSLAVEEQFYLFVPALLMALGSARFVRAACLLAVAAPLLRLTPSGFAEIVATPFRMDSLFAGVLLARAVRHPAAVRWMLANRATLWGLFGLLTVGMALMTRWPAGREGFEPSFLAAYYALLIALAVLHRGERVTAVWRWKPLTLLGLYSYGIYMYHMAVTGLMHGTILGEAPAVTTAAGAAVTLGSLVVTLLLAATSYHLYEEPIRRLGRRFTYKEQASEGTAPALSPAVEEPAPRRLAA</sequence>
<keyword evidence="4" id="KW-0012">Acyltransferase</keyword>
<name>A0A517PBX4_9PLAN</name>
<feature type="transmembrane region" description="Helical" evidence="2">
    <location>
        <begin position="175"/>
        <end position="200"/>
    </location>
</feature>
<dbReference type="PANTHER" id="PTHR23028:SF53">
    <property type="entry name" value="ACYL_TRANSF_3 DOMAIN-CONTAINING PROTEIN"/>
    <property type="match status" value="1"/>
</dbReference>
<feature type="domain" description="Acyltransferase 3" evidence="3">
    <location>
        <begin position="27"/>
        <end position="356"/>
    </location>
</feature>
<accession>A0A517PBX4</accession>
<feature type="transmembrane region" description="Helical" evidence="2">
    <location>
        <begin position="108"/>
        <end position="125"/>
    </location>
</feature>
<dbReference type="PANTHER" id="PTHR23028">
    <property type="entry name" value="ACETYLTRANSFERASE"/>
    <property type="match status" value="1"/>
</dbReference>
<feature type="region of interest" description="Disordered" evidence="1">
    <location>
        <begin position="385"/>
        <end position="406"/>
    </location>
</feature>
<feature type="transmembrane region" description="Helical" evidence="2">
    <location>
        <begin position="66"/>
        <end position="87"/>
    </location>
</feature>